<dbReference type="Proteomes" id="UP000326396">
    <property type="component" value="Unassembled WGS sequence"/>
</dbReference>
<dbReference type="EMBL" id="SZYD01001496">
    <property type="protein sequence ID" value="KAD0657027.1"/>
    <property type="molecule type" value="Genomic_DNA"/>
</dbReference>
<gene>
    <name evidence="1" type="ORF">E3N88_43917</name>
</gene>
<dbReference type="OrthoDB" id="693357at2759"/>
<keyword evidence="2" id="KW-1185">Reference proteome</keyword>
<evidence type="ECO:0000313" key="1">
    <source>
        <dbReference type="EMBL" id="KAD0657027.1"/>
    </source>
</evidence>
<evidence type="ECO:0000313" key="2">
    <source>
        <dbReference type="Proteomes" id="UP000326396"/>
    </source>
</evidence>
<accession>A0A5N6LDQ6</accession>
<comment type="caution">
    <text evidence="1">The sequence shown here is derived from an EMBL/GenBank/DDBJ whole genome shotgun (WGS) entry which is preliminary data.</text>
</comment>
<dbReference type="AlphaFoldDB" id="A0A5N6LDQ6"/>
<reference evidence="1 2" key="1">
    <citation type="submission" date="2019-05" db="EMBL/GenBank/DDBJ databases">
        <title>Mikania micrantha, genome provides insights into the molecular mechanism of rapid growth.</title>
        <authorList>
            <person name="Liu B."/>
        </authorList>
    </citation>
    <scope>NUCLEOTIDE SEQUENCE [LARGE SCALE GENOMIC DNA]</scope>
    <source>
        <strain evidence="1">NLD-2019</strain>
        <tissue evidence="1">Leaf</tissue>
    </source>
</reference>
<proteinExistence type="predicted"/>
<name>A0A5N6LDQ6_9ASTR</name>
<organism evidence="1 2">
    <name type="scientific">Mikania micrantha</name>
    <name type="common">bitter vine</name>
    <dbReference type="NCBI Taxonomy" id="192012"/>
    <lineage>
        <taxon>Eukaryota</taxon>
        <taxon>Viridiplantae</taxon>
        <taxon>Streptophyta</taxon>
        <taxon>Embryophyta</taxon>
        <taxon>Tracheophyta</taxon>
        <taxon>Spermatophyta</taxon>
        <taxon>Magnoliopsida</taxon>
        <taxon>eudicotyledons</taxon>
        <taxon>Gunneridae</taxon>
        <taxon>Pentapetalae</taxon>
        <taxon>asterids</taxon>
        <taxon>campanulids</taxon>
        <taxon>Asterales</taxon>
        <taxon>Asteraceae</taxon>
        <taxon>Asteroideae</taxon>
        <taxon>Heliantheae alliance</taxon>
        <taxon>Eupatorieae</taxon>
        <taxon>Mikania</taxon>
    </lineage>
</organism>
<sequence>MGFQRIASITFQEVEYLNSSTLVWGYHIDNSSSIRPIPKAIEGELVVAGWPSWLVEVAGEAINGWLPRRADTLEKLELLLGATHYGAHVDLGNAGCILGELYAGKPIIPVEPRRIQETLKDFPHAAIAYGDVTYNISWTEDLQP</sequence>
<protein>
    <submittedName>
        <fullName evidence="1">Uncharacterized protein</fullName>
    </submittedName>
</protein>